<dbReference type="RefSeq" id="WP_172512410.1">
    <property type="nucleotide sequence ID" value="NZ_CP032549.1"/>
</dbReference>
<comment type="function">
    <text evidence="2">Antitoxin component of a type II toxin-antitoxin (TA) system.</text>
</comment>
<accession>A0A6H0SKD5</accession>
<evidence type="ECO:0000256" key="2">
    <source>
        <dbReference type="RuleBase" id="RU362080"/>
    </source>
</evidence>
<dbReference type="EMBL" id="CP032549">
    <property type="protein sequence ID" value="QIV87858.1"/>
    <property type="molecule type" value="Genomic_DNA"/>
</dbReference>
<protein>
    <recommendedName>
        <fullName evidence="2">Antitoxin</fullName>
    </recommendedName>
</protein>
<name>A0A6H0SKD5_9MICC</name>
<keyword evidence="4" id="KW-1185">Reference proteome</keyword>
<comment type="similarity">
    <text evidence="1 2">Belongs to the phD/YefM antitoxin family.</text>
</comment>
<evidence type="ECO:0000313" key="4">
    <source>
        <dbReference type="Proteomes" id="UP000502331"/>
    </source>
</evidence>
<dbReference type="Gene3D" id="3.40.1620.10">
    <property type="entry name" value="YefM-like domain"/>
    <property type="match status" value="1"/>
</dbReference>
<sequence length="82" mass="9395">MSKTITSREFNQDVSAAKRAAMKEPVMITDHGRPSHVLLSAEEYDRITKSERLVGDFLWAGEEVDYELDIPARTLEERDIDL</sequence>
<dbReference type="InterPro" id="IPR036165">
    <property type="entry name" value="YefM-like_sf"/>
</dbReference>
<proteinExistence type="inferred from homology"/>
<dbReference type="AlphaFoldDB" id="A0A6H0SKD5"/>
<evidence type="ECO:0000256" key="1">
    <source>
        <dbReference type="ARBA" id="ARBA00009981"/>
    </source>
</evidence>
<reference evidence="3 4" key="1">
    <citation type="submission" date="2018-09" db="EMBL/GenBank/DDBJ databases">
        <title>Glutamicibacter mishrai S5-52T (LMG 29155T = KCTC 39846T).</title>
        <authorList>
            <person name="Das S.K."/>
        </authorList>
    </citation>
    <scope>NUCLEOTIDE SEQUENCE [LARGE SCALE GENOMIC DNA]</scope>
    <source>
        <strain evidence="3 4">S5-52</strain>
    </source>
</reference>
<dbReference type="SUPFAM" id="SSF143120">
    <property type="entry name" value="YefM-like"/>
    <property type="match status" value="1"/>
</dbReference>
<evidence type="ECO:0000313" key="3">
    <source>
        <dbReference type="EMBL" id="QIV87858.1"/>
    </source>
</evidence>
<dbReference type="InterPro" id="IPR006442">
    <property type="entry name" value="Antitoxin_Phd/YefM"/>
</dbReference>
<dbReference type="Pfam" id="PF02604">
    <property type="entry name" value="PhdYeFM_antitox"/>
    <property type="match status" value="1"/>
</dbReference>
<dbReference type="NCBIfam" id="TIGR01552">
    <property type="entry name" value="phd_fam"/>
    <property type="match status" value="1"/>
</dbReference>
<gene>
    <name evidence="3" type="ORF">D3791_12520</name>
</gene>
<dbReference type="Proteomes" id="UP000502331">
    <property type="component" value="Chromosome"/>
</dbReference>
<organism evidence="3 4">
    <name type="scientific">Glutamicibacter mishrai</name>
    <dbReference type="NCBI Taxonomy" id="1775880"/>
    <lineage>
        <taxon>Bacteria</taxon>
        <taxon>Bacillati</taxon>
        <taxon>Actinomycetota</taxon>
        <taxon>Actinomycetes</taxon>
        <taxon>Micrococcales</taxon>
        <taxon>Micrococcaceae</taxon>
        <taxon>Glutamicibacter</taxon>
    </lineage>
</organism>